<evidence type="ECO:0000313" key="4">
    <source>
        <dbReference type="Proteomes" id="UP000287651"/>
    </source>
</evidence>
<keyword evidence="2" id="KW-0812">Transmembrane</keyword>
<reference evidence="3 4" key="1">
    <citation type="journal article" date="2014" name="Agronomy (Basel)">
        <title>A Draft Genome Sequence for Ensete ventricosum, the Drought-Tolerant Tree Against Hunger.</title>
        <authorList>
            <person name="Harrison J."/>
            <person name="Moore K.A."/>
            <person name="Paszkiewicz K."/>
            <person name="Jones T."/>
            <person name="Grant M."/>
            <person name="Ambacheew D."/>
            <person name="Muzemil S."/>
            <person name="Studholme D.J."/>
        </authorList>
    </citation>
    <scope>NUCLEOTIDE SEQUENCE [LARGE SCALE GENOMIC DNA]</scope>
</reference>
<evidence type="ECO:0000256" key="1">
    <source>
        <dbReference type="SAM" id="MobiDB-lite"/>
    </source>
</evidence>
<dbReference type="Proteomes" id="UP000287651">
    <property type="component" value="Unassembled WGS sequence"/>
</dbReference>
<evidence type="ECO:0000313" key="3">
    <source>
        <dbReference type="EMBL" id="RRT38088.1"/>
    </source>
</evidence>
<feature type="compositionally biased region" description="Low complexity" evidence="1">
    <location>
        <begin position="98"/>
        <end position="118"/>
    </location>
</feature>
<dbReference type="AlphaFoldDB" id="A0A426XF29"/>
<dbReference type="PANTHER" id="PTHR34558:SF9">
    <property type="entry name" value="F3L24.15 PROTEIN"/>
    <property type="match status" value="1"/>
</dbReference>
<feature type="transmembrane region" description="Helical" evidence="2">
    <location>
        <begin position="72"/>
        <end position="89"/>
    </location>
</feature>
<gene>
    <name evidence="3" type="ORF">B296_00058199</name>
</gene>
<evidence type="ECO:0000256" key="2">
    <source>
        <dbReference type="SAM" id="Phobius"/>
    </source>
</evidence>
<keyword evidence="2" id="KW-1133">Transmembrane helix</keyword>
<name>A0A426XF29_ENSVE</name>
<comment type="caution">
    <text evidence="3">The sequence shown here is derived from an EMBL/GenBank/DDBJ whole genome shotgun (WGS) entry which is preliminary data.</text>
</comment>
<sequence>MEPTCSGDHRGGKPAWMMPLPALSKKGLYEPFQDLCPYINALRHQALSKISGLEAPCIGSTGADCSMPMARLLLLGLLLLDLAATLAVARPTPALDLGGPHSASAPSQSASPGAGESGVASAPEGAARIGKRHQPFDKSIAGAEVILGGLATAIFAAVFAYIRVTRKRSSENKV</sequence>
<proteinExistence type="predicted"/>
<protein>
    <submittedName>
        <fullName evidence="3">Uncharacterized protein</fullName>
    </submittedName>
</protein>
<organism evidence="3 4">
    <name type="scientific">Ensete ventricosum</name>
    <name type="common">Abyssinian banana</name>
    <name type="synonym">Musa ensete</name>
    <dbReference type="NCBI Taxonomy" id="4639"/>
    <lineage>
        <taxon>Eukaryota</taxon>
        <taxon>Viridiplantae</taxon>
        <taxon>Streptophyta</taxon>
        <taxon>Embryophyta</taxon>
        <taxon>Tracheophyta</taxon>
        <taxon>Spermatophyta</taxon>
        <taxon>Magnoliopsida</taxon>
        <taxon>Liliopsida</taxon>
        <taxon>Zingiberales</taxon>
        <taxon>Musaceae</taxon>
        <taxon>Ensete</taxon>
    </lineage>
</organism>
<feature type="region of interest" description="Disordered" evidence="1">
    <location>
        <begin position="98"/>
        <end position="126"/>
    </location>
</feature>
<dbReference type="EMBL" id="AMZH03021572">
    <property type="protein sequence ID" value="RRT38088.1"/>
    <property type="molecule type" value="Genomic_DNA"/>
</dbReference>
<feature type="transmembrane region" description="Helical" evidence="2">
    <location>
        <begin position="145"/>
        <end position="164"/>
    </location>
</feature>
<keyword evidence="2" id="KW-0472">Membrane</keyword>
<accession>A0A426XF29</accession>
<dbReference type="PANTHER" id="PTHR34558">
    <property type="entry name" value="EXPRESSED PROTEIN"/>
    <property type="match status" value="1"/>
</dbReference>